<name>A0A975I739_9RHOB</name>
<feature type="domain" description="Outer membrane protein assembly factor BamE" evidence="3">
    <location>
        <begin position="30"/>
        <end position="105"/>
    </location>
</feature>
<dbReference type="KEGG" id="cact:HZ995_13840"/>
<dbReference type="Pfam" id="PF04355">
    <property type="entry name" value="BamE"/>
    <property type="match status" value="1"/>
</dbReference>
<dbReference type="AlphaFoldDB" id="A0A975I739"/>
<dbReference type="PROSITE" id="PS51257">
    <property type="entry name" value="PROKAR_LIPOPROTEIN"/>
    <property type="match status" value="1"/>
</dbReference>
<dbReference type="RefSeq" id="WP_209356249.1">
    <property type="nucleotide sequence ID" value="NZ_CP060010.1"/>
</dbReference>
<dbReference type="EMBL" id="CP060010">
    <property type="protein sequence ID" value="QTN35545.1"/>
    <property type="molecule type" value="Genomic_DNA"/>
</dbReference>
<keyword evidence="2" id="KW-0472">Membrane</keyword>
<evidence type="ECO:0000256" key="1">
    <source>
        <dbReference type="ARBA" id="ARBA00022729"/>
    </source>
</evidence>
<organism evidence="4 5">
    <name type="scientific">Cognatishimia activa</name>
    <dbReference type="NCBI Taxonomy" id="1715691"/>
    <lineage>
        <taxon>Bacteria</taxon>
        <taxon>Pseudomonadati</taxon>
        <taxon>Pseudomonadota</taxon>
        <taxon>Alphaproteobacteria</taxon>
        <taxon>Rhodobacterales</taxon>
        <taxon>Paracoccaceae</taxon>
        <taxon>Cognatishimia</taxon>
    </lineage>
</organism>
<dbReference type="GO" id="GO:0019867">
    <property type="term" value="C:outer membrane"/>
    <property type="evidence" value="ECO:0007669"/>
    <property type="project" value="InterPro"/>
</dbReference>
<accession>A0A975I739</accession>
<proteinExistence type="predicted"/>
<dbReference type="Gene3D" id="3.30.1450.10">
    <property type="match status" value="1"/>
</dbReference>
<evidence type="ECO:0000259" key="3">
    <source>
        <dbReference type="Pfam" id="PF04355"/>
    </source>
</evidence>
<sequence length="149" mass="15958">MANMKKPVKAAIFALCILGAGCSAQYRNHGYVPSEEELAEVVIGVDTKDSVAETLGAPTAGGVLEDGGFYYVRSRVRTIGPSRPTEISRELVAVTFDNNGIVSNVERFGLEDGQVVVLSRRVTDNGLNNISFIRQLLGNLGSFDPNALL</sequence>
<reference evidence="4" key="1">
    <citation type="submission" date="2020-07" db="EMBL/GenBank/DDBJ databases">
        <title>Genome sequences of bacteria associated with the marine, planktonic diatom Thalassiosira profunda strain ECT2AJA-044.</title>
        <authorList>
            <person name="Gargas C.B."/>
            <person name="Roberts W.R."/>
            <person name="Alverson A.J."/>
        </authorList>
    </citation>
    <scope>NUCLEOTIDE SEQUENCE</scope>
    <source>
        <strain evidence="4">ECT2AJA-044</strain>
    </source>
</reference>
<evidence type="ECO:0000313" key="5">
    <source>
        <dbReference type="Proteomes" id="UP000665026"/>
    </source>
</evidence>
<keyword evidence="1" id="KW-0732">Signal</keyword>
<gene>
    <name evidence="4" type="ORF">HZ995_13840</name>
</gene>
<dbReference type="InterPro" id="IPR037873">
    <property type="entry name" value="BamE-like"/>
</dbReference>
<evidence type="ECO:0000313" key="4">
    <source>
        <dbReference type="EMBL" id="QTN35545.1"/>
    </source>
</evidence>
<protein>
    <submittedName>
        <fullName evidence="4">Outer membrane protein assembly factor BamE</fullName>
    </submittedName>
</protein>
<evidence type="ECO:0000256" key="2">
    <source>
        <dbReference type="ARBA" id="ARBA00023136"/>
    </source>
</evidence>
<dbReference type="Proteomes" id="UP000665026">
    <property type="component" value="Chromosome"/>
</dbReference>
<dbReference type="InterPro" id="IPR007450">
    <property type="entry name" value="BamE_dom"/>
</dbReference>